<keyword evidence="4" id="KW-1185">Reference proteome</keyword>
<dbReference type="Gene3D" id="1.10.3210.10">
    <property type="entry name" value="Hypothetical protein af1432"/>
    <property type="match status" value="1"/>
</dbReference>
<sequence length="317" mass="35747">MNKTLAELEDGFRGEITVLLLQVNKGVTAKGAPYLSFQLQDKTGSMDAKYWNVPENLLYAYKPGMLVKVSGDVLCHQKQLQFRVNHMEEVNDEEYDIWNFVKSGPIAKDELQKEITAYIASIRNEAIHAITQAFITDYEKDFYTYPAAMKNHHDFVSGLATHVLGMLHMADALCKQYTLLNRDLLIAGVILHDIGKLIELSGAVVTDYTKEGKLLGHISIMQSKVEEKAKQLGYTGEEVLLLRHMILAHHGQYAYGSPVLPMIPEAEMLYLLDNMDARMQSMEKALAPIEPGGFTPRIFAMENRFLYKSTLGNNSKK</sequence>
<dbReference type="Gene3D" id="2.40.50.140">
    <property type="entry name" value="Nucleic acid-binding proteins"/>
    <property type="match status" value="1"/>
</dbReference>
<dbReference type="CDD" id="cd00077">
    <property type="entry name" value="HDc"/>
    <property type="match status" value="1"/>
</dbReference>
<dbReference type="GO" id="GO:0016787">
    <property type="term" value="F:hydrolase activity"/>
    <property type="evidence" value="ECO:0007669"/>
    <property type="project" value="UniProtKB-KW"/>
</dbReference>
<dbReference type="InterPro" id="IPR004365">
    <property type="entry name" value="NA-bd_OB_tRNA"/>
</dbReference>
<proteinExistence type="predicted"/>
<protein>
    <submittedName>
        <fullName evidence="3">3'-5' exoribonuclease</fullName>
    </submittedName>
</protein>
<organism evidence="3 4">
    <name type="scientific">Longicatena caecimuris</name>
    <dbReference type="NCBI Taxonomy" id="1796635"/>
    <lineage>
        <taxon>Bacteria</taxon>
        <taxon>Bacillati</taxon>
        <taxon>Bacillota</taxon>
        <taxon>Erysipelotrichia</taxon>
        <taxon>Erysipelotrichales</taxon>
        <taxon>Erysipelotrichaceae</taxon>
        <taxon>Longicatena</taxon>
    </lineage>
</organism>
<dbReference type="InterPro" id="IPR003607">
    <property type="entry name" value="HD/PDEase_dom"/>
</dbReference>
<dbReference type="Proteomes" id="UP000295773">
    <property type="component" value="Unassembled WGS sequence"/>
</dbReference>
<dbReference type="Pfam" id="PF01966">
    <property type="entry name" value="HD"/>
    <property type="match status" value="1"/>
</dbReference>
<evidence type="ECO:0000256" key="1">
    <source>
        <dbReference type="ARBA" id="ARBA00022801"/>
    </source>
</evidence>
<dbReference type="InterPro" id="IPR012340">
    <property type="entry name" value="NA-bd_OB-fold"/>
</dbReference>
<comment type="caution">
    <text evidence="3">The sequence shown here is derived from an EMBL/GenBank/DDBJ whole genome shotgun (WGS) entry which is preliminary data.</text>
</comment>
<evidence type="ECO:0000313" key="3">
    <source>
        <dbReference type="EMBL" id="TCU60351.1"/>
    </source>
</evidence>
<accession>A0A4R3TEA0</accession>
<dbReference type="RefSeq" id="WP_132224455.1">
    <property type="nucleotide sequence ID" value="NZ_JANKBG010000007.1"/>
</dbReference>
<dbReference type="PANTHER" id="PTHR37294">
    <property type="entry name" value="3'-5' EXORIBONUCLEASE YHAM"/>
    <property type="match status" value="1"/>
</dbReference>
<evidence type="ECO:0000313" key="4">
    <source>
        <dbReference type="Proteomes" id="UP000295773"/>
    </source>
</evidence>
<keyword evidence="1" id="KW-0378">Hydrolase</keyword>
<dbReference type="EMBL" id="SMBP01000007">
    <property type="protein sequence ID" value="TCU60351.1"/>
    <property type="molecule type" value="Genomic_DNA"/>
</dbReference>
<dbReference type="AlphaFoldDB" id="A0A4R3TEA0"/>
<dbReference type="PANTHER" id="PTHR37294:SF1">
    <property type="entry name" value="3'-5' EXORIBONUCLEASE YHAM"/>
    <property type="match status" value="1"/>
</dbReference>
<dbReference type="SMART" id="SM00471">
    <property type="entry name" value="HDc"/>
    <property type="match status" value="1"/>
</dbReference>
<name>A0A4R3TEA0_9FIRM</name>
<dbReference type="FunFam" id="1.10.3210.10:FF:000008">
    <property type="entry name" value="3'-5' exoribonuclease YhaM"/>
    <property type="match status" value="1"/>
</dbReference>
<gene>
    <name evidence="3" type="ORF">EDD61_10740</name>
</gene>
<reference evidence="3 4" key="1">
    <citation type="submission" date="2019-03" db="EMBL/GenBank/DDBJ databases">
        <title>Genomic Encyclopedia of Type Strains, Phase IV (KMG-IV): sequencing the most valuable type-strain genomes for metagenomic binning, comparative biology and taxonomic classification.</title>
        <authorList>
            <person name="Goeker M."/>
        </authorList>
    </citation>
    <scope>NUCLEOTIDE SEQUENCE [LARGE SCALE GENOMIC DNA]</scope>
    <source>
        <strain evidence="3 4">DSM 29481</strain>
    </source>
</reference>
<dbReference type="InterPro" id="IPR050798">
    <property type="entry name" value="YhaM_exoribonuc/phosphodiest"/>
</dbReference>
<dbReference type="SUPFAM" id="SSF109604">
    <property type="entry name" value="HD-domain/PDEase-like"/>
    <property type="match status" value="1"/>
</dbReference>
<dbReference type="SUPFAM" id="SSF50249">
    <property type="entry name" value="Nucleic acid-binding proteins"/>
    <property type="match status" value="1"/>
</dbReference>
<dbReference type="CDD" id="cd04492">
    <property type="entry name" value="YhaM_OBF_like"/>
    <property type="match status" value="1"/>
</dbReference>
<dbReference type="GO" id="GO:0031125">
    <property type="term" value="P:rRNA 3'-end processing"/>
    <property type="evidence" value="ECO:0007669"/>
    <property type="project" value="TreeGrafter"/>
</dbReference>
<dbReference type="Pfam" id="PF01336">
    <property type="entry name" value="tRNA_anti-codon"/>
    <property type="match status" value="1"/>
</dbReference>
<feature type="domain" description="HD/PDEase" evidence="2">
    <location>
        <begin position="155"/>
        <end position="287"/>
    </location>
</feature>
<evidence type="ECO:0000259" key="2">
    <source>
        <dbReference type="SMART" id="SM00471"/>
    </source>
</evidence>
<dbReference type="InterPro" id="IPR006674">
    <property type="entry name" value="HD_domain"/>
</dbReference>